<keyword evidence="3" id="KW-1185">Reference proteome</keyword>
<sequence length="117" mass="12701">MRCLSTIPISPSFDDPLIDPRDTTWPPLSRRPAVSPTLHPGSGKTSDSALASGLLQALGKPARLPEITLAALRRARADEPDFPPPMQRVSTHLYRVGDLKKWARNLPRAAPGTTSLD</sequence>
<feature type="region of interest" description="Disordered" evidence="1">
    <location>
        <begin position="1"/>
        <end position="48"/>
    </location>
</feature>
<evidence type="ECO:0000256" key="1">
    <source>
        <dbReference type="SAM" id="MobiDB-lite"/>
    </source>
</evidence>
<evidence type="ECO:0000313" key="2">
    <source>
        <dbReference type="EMBL" id="GHI74694.1"/>
    </source>
</evidence>
<dbReference type="EMBL" id="BNED01000003">
    <property type="protein sequence ID" value="GHI74694.1"/>
    <property type="molecule type" value="Genomic_DNA"/>
</dbReference>
<accession>A0ABQ3T2T9</accession>
<protein>
    <submittedName>
        <fullName evidence="2">Uncharacterized protein</fullName>
    </submittedName>
</protein>
<name>A0ABQ3T2T9_9ACTN</name>
<evidence type="ECO:0000313" key="3">
    <source>
        <dbReference type="Proteomes" id="UP000608522"/>
    </source>
</evidence>
<dbReference type="Proteomes" id="UP000608522">
    <property type="component" value="Unassembled WGS sequence"/>
</dbReference>
<dbReference type="RefSeq" id="WP_202197293.1">
    <property type="nucleotide sequence ID" value="NZ_BAAATO010000067.1"/>
</dbReference>
<gene>
    <name evidence="2" type="ORF">Sspor_02550</name>
</gene>
<organism evidence="2 3">
    <name type="scientific">Streptomyces spororaveus</name>
    <dbReference type="NCBI Taxonomy" id="284039"/>
    <lineage>
        <taxon>Bacteria</taxon>
        <taxon>Bacillati</taxon>
        <taxon>Actinomycetota</taxon>
        <taxon>Actinomycetes</taxon>
        <taxon>Kitasatosporales</taxon>
        <taxon>Streptomycetaceae</taxon>
        <taxon>Streptomyces</taxon>
    </lineage>
</organism>
<proteinExistence type="predicted"/>
<comment type="caution">
    <text evidence="2">The sequence shown here is derived from an EMBL/GenBank/DDBJ whole genome shotgun (WGS) entry which is preliminary data.</text>
</comment>
<reference evidence="3" key="1">
    <citation type="submission" date="2023-07" db="EMBL/GenBank/DDBJ databases">
        <title>Whole genome shotgun sequence of Streptomyces spororaveus NBRC 15456.</title>
        <authorList>
            <person name="Komaki H."/>
            <person name="Tamura T."/>
        </authorList>
    </citation>
    <scope>NUCLEOTIDE SEQUENCE [LARGE SCALE GENOMIC DNA]</scope>
    <source>
        <strain evidence="3">NBRC 15456</strain>
    </source>
</reference>